<dbReference type="InterPro" id="IPR012094">
    <property type="entry name" value="tRNA_Ile_lys_synt"/>
</dbReference>
<dbReference type="CDD" id="cd01992">
    <property type="entry name" value="TilS_N"/>
    <property type="match status" value="1"/>
</dbReference>
<protein>
    <recommendedName>
        <fullName evidence="6">tRNA(Ile)-lysidine synthase</fullName>
        <ecNumber evidence="6">6.3.4.19</ecNumber>
    </recommendedName>
    <alternativeName>
        <fullName evidence="6">tRNA(Ile)-2-lysyl-cytidine synthase</fullName>
    </alternativeName>
    <alternativeName>
        <fullName evidence="6">tRNA(Ile)-lysidine synthetase</fullName>
    </alternativeName>
</protein>
<dbReference type="HAMAP" id="MF_01161">
    <property type="entry name" value="tRNA_Ile_lys_synt"/>
    <property type="match status" value="1"/>
</dbReference>
<organism evidence="8 9">
    <name type="scientific">Falsiruegeria litorea</name>
    <dbReference type="NCBI Taxonomy" id="1280831"/>
    <lineage>
        <taxon>Bacteria</taxon>
        <taxon>Pseudomonadati</taxon>
        <taxon>Pseudomonadota</taxon>
        <taxon>Alphaproteobacteria</taxon>
        <taxon>Rhodobacterales</taxon>
        <taxon>Roseobacteraceae</taxon>
        <taxon>Falsiruegeria</taxon>
    </lineage>
</organism>
<reference evidence="8 9" key="1">
    <citation type="submission" date="2021-05" db="EMBL/GenBank/DDBJ databases">
        <title>Draft genomes of marine bacteria isolated from model chitin particles.</title>
        <authorList>
            <person name="Datta M.S."/>
            <person name="Schwartzman J.A."/>
            <person name="Cordero O."/>
        </authorList>
    </citation>
    <scope>NUCLEOTIDE SEQUENCE [LARGE SCALE GENOMIC DNA]</scope>
    <source>
        <strain evidence="8 9">4E07</strain>
    </source>
</reference>
<dbReference type="InterPro" id="IPR014729">
    <property type="entry name" value="Rossmann-like_a/b/a_fold"/>
</dbReference>
<dbReference type="NCBIfam" id="TIGR02432">
    <property type="entry name" value="lysidine_TilS_N"/>
    <property type="match status" value="1"/>
</dbReference>
<name>A0ABS5WU71_9RHOB</name>
<evidence type="ECO:0000313" key="9">
    <source>
        <dbReference type="Proteomes" id="UP000763802"/>
    </source>
</evidence>
<proteinExistence type="inferred from homology"/>
<feature type="domain" description="tRNA(Ile)-lysidine/2-thiocytidine synthase N-terminal" evidence="7">
    <location>
        <begin position="21"/>
        <end position="199"/>
    </location>
</feature>
<comment type="function">
    <text evidence="6">Ligates lysine onto the cytidine present at position 34 of the AUA codon-specific tRNA(Ile) that contains the anticodon CAU, in an ATP-dependent manner. Cytidine is converted to lysidine, thus changing the amino acid specificity of the tRNA from methionine to isoleucine.</text>
</comment>
<keyword evidence="1 6" id="KW-0436">Ligase</keyword>
<evidence type="ECO:0000256" key="6">
    <source>
        <dbReference type="HAMAP-Rule" id="MF_01161"/>
    </source>
</evidence>
<dbReference type="PANTHER" id="PTHR43033:SF1">
    <property type="entry name" value="TRNA(ILE)-LYSIDINE SYNTHASE-RELATED"/>
    <property type="match status" value="1"/>
</dbReference>
<evidence type="ECO:0000256" key="5">
    <source>
        <dbReference type="ARBA" id="ARBA00048539"/>
    </source>
</evidence>
<dbReference type="PANTHER" id="PTHR43033">
    <property type="entry name" value="TRNA(ILE)-LYSIDINE SYNTHASE-RELATED"/>
    <property type="match status" value="1"/>
</dbReference>
<keyword evidence="2 6" id="KW-0819">tRNA processing</keyword>
<evidence type="ECO:0000256" key="1">
    <source>
        <dbReference type="ARBA" id="ARBA00022598"/>
    </source>
</evidence>
<comment type="caution">
    <text evidence="8">The sequence shown here is derived from an EMBL/GenBank/DDBJ whole genome shotgun (WGS) entry which is preliminary data.</text>
</comment>
<comment type="catalytic activity">
    <reaction evidence="5 6">
        <text>cytidine(34) in tRNA(Ile2) + L-lysine + ATP = lysidine(34) in tRNA(Ile2) + AMP + diphosphate + H(+)</text>
        <dbReference type="Rhea" id="RHEA:43744"/>
        <dbReference type="Rhea" id="RHEA-COMP:10625"/>
        <dbReference type="Rhea" id="RHEA-COMP:10670"/>
        <dbReference type="ChEBI" id="CHEBI:15378"/>
        <dbReference type="ChEBI" id="CHEBI:30616"/>
        <dbReference type="ChEBI" id="CHEBI:32551"/>
        <dbReference type="ChEBI" id="CHEBI:33019"/>
        <dbReference type="ChEBI" id="CHEBI:82748"/>
        <dbReference type="ChEBI" id="CHEBI:83665"/>
        <dbReference type="ChEBI" id="CHEBI:456215"/>
        <dbReference type="EC" id="6.3.4.19"/>
    </reaction>
</comment>
<comment type="domain">
    <text evidence="6">The N-terminal region contains the highly conserved SGGXDS motif, predicted to be a P-loop motif involved in ATP binding.</text>
</comment>
<dbReference type="InterPro" id="IPR012795">
    <property type="entry name" value="tRNA_Ile_lys_synt_N"/>
</dbReference>
<dbReference type="GO" id="GO:0032267">
    <property type="term" value="F:tRNA(Ile)-lysidine synthase activity"/>
    <property type="evidence" value="ECO:0007669"/>
    <property type="project" value="UniProtKB-EC"/>
</dbReference>
<evidence type="ECO:0000256" key="4">
    <source>
        <dbReference type="ARBA" id="ARBA00022840"/>
    </source>
</evidence>
<evidence type="ECO:0000259" key="7">
    <source>
        <dbReference type="Pfam" id="PF01171"/>
    </source>
</evidence>
<comment type="similarity">
    <text evidence="6">Belongs to the tRNA(Ile)-lysidine synthase family.</text>
</comment>
<gene>
    <name evidence="6 8" type="primary">tilS</name>
    <name evidence="8" type="ORF">KL867_16570</name>
</gene>
<dbReference type="InterPro" id="IPR011063">
    <property type="entry name" value="TilS/TtcA_N"/>
</dbReference>
<dbReference type="Proteomes" id="UP000763802">
    <property type="component" value="Unassembled WGS sequence"/>
</dbReference>
<keyword evidence="6" id="KW-0963">Cytoplasm</keyword>
<dbReference type="Gene3D" id="3.40.50.620">
    <property type="entry name" value="HUPs"/>
    <property type="match status" value="1"/>
</dbReference>
<comment type="subcellular location">
    <subcellularLocation>
        <location evidence="6">Cytoplasm</location>
    </subcellularLocation>
</comment>
<keyword evidence="9" id="KW-1185">Reference proteome</keyword>
<dbReference type="EMBL" id="JAHHDY010000018">
    <property type="protein sequence ID" value="MBT3142685.1"/>
    <property type="molecule type" value="Genomic_DNA"/>
</dbReference>
<keyword evidence="4 6" id="KW-0067">ATP-binding</keyword>
<dbReference type="SUPFAM" id="SSF52402">
    <property type="entry name" value="Adenine nucleotide alpha hydrolases-like"/>
    <property type="match status" value="1"/>
</dbReference>
<dbReference type="EC" id="6.3.4.19" evidence="6"/>
<evidence type="ECO:0000256" key="3">
    <source>
        <dbReference type="ARBA" id="ARBA00022741"/>
    </source>
</evidence>
<feature type="binding site" evidence="6">
    <location>
        <begin position="26"/>
        <end position="31"/>
    </location>
    <ligand>
        <name>ATP</name>
        <dbReference type="ChEBI" id="CHEBI:30616"/>
    </ligand>
</feature>
<keyword evidence="3 6" id="KW-0547">Nucleotide-binding</keyword>
<evidence type="ECO:0000313" key="8">
    <source>
        <dbReference type="EMBL" id="MBT3142685.1"/>
    </source>
</evidence>
<accession>A0ABS5WU71</accession>
<dbReference type="Pfam" id="PF01171">
    <property type="entry name" value="ATP_bind_3"/>
    <property type="match status" value="1"/>
</dbReference>
<sequence length="414" mass="45806">MTNHLVSHVRSQFEPDPPTRIGVAVSGGGDSVALLHLLCHAFERDEVSIHAVTVDHGLRPEAVQEAQEVAGLAARLGVSHDILRWERWDGQGNLQDQARRARYDLMQQWAMDKGLKTIALGHTADDQAETVLMRLARGAGVSGLSAMSTTRSLGDVVLVRPILAISRADLRHYLETLKESWTEDPSNQDLRFDRIKVRQALEVLEPLGVTQASLSMVARNMEQAREALNWHVHDIAKRVVQFDGGDIVIPRADFLALPYETRRRLLVGAVNWITASEYGPRRAAVEHVLTALDQGSTGSLGGCHVLKQGDNLRICREYNAVRDLKTKLPEIWDHRWQIIGPTRVEGEVRALGEAGLQECDDWRATGRPRAALLATPAVWAGARLIAAPLAREEGKWQAKLEIGQEGFLGSLLSH</sequence>
<evidence type="ECO:0000256" key="2">
    <source>
        <dbReference type="ARBA" id="ARBA00022694"/>
    </source>
</evidence>
<dbReference type="RefSeq" id="WP_215194049.1">
    <property type="nucleotide sequence ID" value="NZ_JAHHDY010000018.1"/>
</dbReference>